<dbReference type="GeneID" id="115926229"/>
<dbReference type="InterPro" id="IPR034441">
    <property type="entry name" value="Bursicon_suB"/>
</dbReference>
<proteinExistence type="predicted"/>
<dbReference type="OrthoDB" id="786951at2759"/>
<dbReference type="KEGG" id="spu:115926229"/>
<dbReference type="OMA" id="DSCACHI"/>
<sequence length="144" mass="16034">MAFTPKPPGIWLYAMLLLLVVLLCGAGSVSRVSSLADGETCELSHGETTIDVEVVDDNLQRTLRCRKRVQVNQCEGKCISQVSPTVLQHGFDKKCHCCREHGMVHKKVVMTNCYDHALGITDPDFTHQVTLKQPEACRCQICTF</sequence>
<dbReference type="Proteomes" id="UP000007110">
    <property type="component" value="Unassembled WGS sequence"/>
</dbReference>
<evidence type="ECO:0000313" key="2">
    <source>
        <dbReference type="EnsemblMetazoa" id="XP_030846767"/>
    </source>
</evidence>
<dbReference type="PANTHER" id="PTHR41151">
    <property type="entry name" value="PARTNER OF BURSICON"/>
    <property type="match status" value="1"/>
</dbReference>
<dbReference type="RefSeq" id="XP_030846767.1">
    <property type="nucleotide sequence ID" value="XM_030990907.1"/>
</dbReference>
<feature type="signal peptide" evidence="1">
    <location>
        <begin position="1"/>
        <end position="26"/>
    </location>
</feature>
<dbReference type="EnsemblMetazoa" id="XM_030990907">
    <property type="protein sequence ID" value="XP_030846767"/>
    <property type="gene ID" value="LOC115926229"/>
</dbReference>
<dbReference type="GO" id="GO:0031395">
    <property type="term" value="C:bursicon neuropeptide hormone complex"/>
    <property type="evidence" value="ECO:0007669"/>
    <property type="project" value="InterPro"/>
</dbReference>
<dbReference type="PANTHER" id="PTHR41151:SF1">
    <property type="entry name" value="PARTNER OF BURSICON"/>
    <property type="match status" value="1"/>
</dbReference>
<feature type="chain" id="PRO_5029448700" evidence="1">
    <location>
        <begin position="27"/>
        <end position="144"/>
    </location>
</feature>
<keyword evidence="1" id="KW-0732">Signal</keyword>
<name>A0A7M7P8N1_STRPU</name>
<protein>
    <submittedName>
        <fullName evidence="2">Uncharacterized protein</fullName>
    </submittedName>
</protein>
<reference evidence="3" key="1">
    <citation type="submission" date="2015-02" db="EMBL/GenBank/DDBJ databases">
        <title>Genome sequencing for Strongylocentrotus purpuratus.</title>
        <authorList>
            <person name="Murali S."/>
            <person name="Liu Y."/>
            <person name="Vee V."/>
            <person name="English A."/>
            <person name="Wang M."/>
            <person name="Skinner E."/>
            <person name="Han Y."/>
            <person name="Muzny D.M."/>
            <person name="Worley K.C."/>
            <person name="Gibbs R.A."/>
        </authorList>
    </citation>
    <scope>NUCLEOTIDE SEQUENCE</scope>
</reference>
<evidence type="ECO:0000313" key="3">
    <source>
        <dbReference type="Proteomes" id="UP000007110"/>
    </source>
</evidence>
<dbReference type="GO" id="GO:0001664">
    <property type="term" value="F:G protein-coupled receptor binding"/>
    <property type="evidence" value="ECO:0007669"/>
    <property type="project" value="InterPro"/>
</dbReference>
<evidence type="ECO:0000256" key="1">
    <source>
        <dbReference type="SAM" id="SignalP"/>
    </source>
</evidence>
<organism evidence="2 3">
    <name type="scientific">Strongylocentrotus purpuratus</name>
    <name type="common">Purple sea urchin</name>
    <dbReference type="NCBI Taxonomy" id="7668"/>
    <lineage>
        <taxon>Eukaryota</taxon>
        <taxon>Metazoa</taxon>
        <taxon>Echinodermata</taxon>
        <taxon>Eleutherozoa</taxon>
        <taxon>Echinozoa</taxon>
        <taxon>Echinoidea</taxon>
        <taxon>Euechinoidea</taxon>
        <taxon>Echinacea</taxon>
        <taxon>Camarodonta</taxon>
        <taxon>Echinidea</taxon>
        <taxon>Strongylocentrotidae</taxon>
        <taxon>Strongylocentrotus</taxon>
    </lineage>
</organism>
<dbReference type="GO" id="GO:0005184">
    <property type="term" value="F:neuropeptide hormone activity"/>
    <property type="evidence" value="ECO:0007669"/>
    <property type="project" value="InterPro"/>
</dbReference>
<dbReference type="AlphaFoldDB" id="A0A7M7P8N1"/>
<accession>A0A7M7P8N1</accession>
<reference evidence="2" key="2">
    <citation type="submission" date="2021-01" db="UniProtKB">
        <authorList>
            <consortium name="EnsemblMetazoa"/>
        </authorList>
    </citation>
    <scope>IDENTIFICATION</scope>
</reference>
<keyword evidence="3" id="KW-1185">Reference proteome</keyword>